<protein>
    <submittedName>
        <fullName evidence="2">Uncharacterized protein</fullName>
    </submittedName>
</protein>
<feature type="region of interest" description="Disordered" evidence="1">
    <location>
        <begin position="48"/>
        <end position="74"/>
    </location>
</feature>
<dbReference type="EMBL" id="CADCXU010020342">
    <property type="protein sequence ID" value="CAB0008282.1"/>
    <property type="molecule type" value="Genomic_DNA"/>
</dbReference>
<proteinExistence type="predicted"/>
<evidence type="ECO:0000313" key="2">
    <source>
        <dbReference type="EMBL" id="CAB0008282.1"/>
    </source>
</evidence>
<evidence type="ECO:0000256" key="1">
    <source>
        <dbReference type="SAM" id="MobiDB-lite"/>
    </source>
</evidence>
<reference evidence="2 3" key="1">
    <citation type="submission" date="2020-02" db="EMBL/GenBank/DDBJ databases">
        <authorList>
            <person name="Ferguson B K."/>
        </authorList>
    </citation>
    <scope>NUCLEOTIDE SEQUENCE [LARGE SCALE GENOMIC DNA]</scope>
</reference>
<sequence>MPKIGGRRSSSIVILKRQYRGFEQPNDEFSRTEKPKFQLSMFISSRAPIGPKLLPRNGQSAQTTSSSLDNTPKTSPLPNWIKLVAITNTPNKPFRVTVRSRRRTHTKEKPAGSHEDSRRMTGYFRLKRGKVFIDDFQEPPRKCMSLRRNCTKRLWGRINETASTLPPPAATRYPHKVHCSSRSSYNAKELARNAFYCREKKRLSTEDNTSLEHPNLRTSLIFVSSTPCIKSLNFWETNRFSRLIIEENERRNSAAFRFPLTGMWRTLVSSLSRKISSSNRCVTLRFVYVPPGGATGKPLFAAVNRLERPKSTKALERLIKTMRHRRIEPHPRPTHNTRPKTHVNELTYLTSFQFDCCMFDHEIENEFDYELACEFDFEFEYEFEGTSPRKQSDADEPSGVRLQKNYRETFGKQMRNRRFSDTGSTEIGIRRKLIPTHDWTYSPKIESVVQHEIGQWEGTKYCETKGFRKSQCRIARIIRHIEKPHKAAITTATAALVVALRTTTRTHPR</sequence>
<feature type="region of interest" description="Disordered" evidence="1">
    <location>
        <begin position="98"/>
        <end position="117"/>
    </location>
</feature>
<feature type="compositionally biased region" description="Polar residues" evidence="1">
    <location>
        <begin position="57"/>
        <end position="74"/>
    </location>
</feature>
<name>A0A6H5GZ53_9HEMI</name>
<gene>
    <name evidence="2" type="ORF">NTEN_LOCUS13528</name>
</gene>
<accession>A0A6H5GZ53</accession>
<feature type="compositionally biased region" description="Basic and acidic residues" evidence="1">
    <location>
        <begin position="107"/>
        <end position="117"/>
    </location>
</feature>
<keyword evidence="3" id="KW-1185">Reference proteome</keyword>
<dbReference type="Proteomes" id="UP000479000">
    <property type="component" value="Unassembled WGS sequence"/>
</dbReference>
<evidence type="ECO:0000313" key="3">
    <source>
        <dbReference type="Proteomes" id="UP000479000"/>
    </source>
</evidence>
<dbReference type="AlphaFoldDB" id="A0A6H5GZ53"/>
<organism evidence="2 3">
    <name type="scientific">Nesidiocoris tenuis</name>
    <dbReference type="NCBI Taxonomy" id="355587"/>
    <lineage>
        <taxon>Eukaryota</taxon>
        <taxon>Metazoa</taxon>
        <taxon>Ecdysozoa</taxon>
        <taxon>Arthropoda</taxon>
        <taxon>Hexapoda</taxon>
        <taxon>Insecta</taxon>
        <taxon>Pterygota</taxon>
        <taxon>Neoptera</taxon>
        <taxon>Paraneoptera</taxon>
        <taxon>Hemiptera</taxon>
        <taxon>Heteroptera</taxon>
        <taxon>Panheteroptera</taxon>
        <taxon>Cimicomorpha</taxon>
        <taxon>Miridae</taxon>
        <taxon>Dicyphina</taxon>
        <taxon>Nesidiocoris</taxon>
    </lineage>
</organism>